<comment type="caution">
    <text evidence="3">The sequence shown here is derived from an EMBL/GenBank/DDBJ whole genome shotgun (WGS) entry which is preliminary data.</text>
</comment>
<name>A0A2R6AF79_9ARCH</name>
<accession>A0A2R6AF79</accession>
<dbReference type="Proteomes" id="UP000240322">
    <property type="component" value="Unassembled WGS sequence"/>
</dbReference>
<proteinExistence type="predicted"/>
<dbReference type="SUPFAM" id="SSF160980">
    <property type="entry name" value="SSO1389-like"/>
    <property type="match status" value="1"/>
</dbReference>
<gene>
    <name evidence="3" type="ORF">B9Q03_12690</name>
</gene>
<protein>
    <recommendedName>
        <fullName evidence="2">CRISPR system endoribonuclease Csx1 CARF domain-containing protein</fullName>
    </recommendedName>
</protein>
<dbReference type="Pfam" id="PF22230">
    <property type="entry name" value="Csx1_CARF"/>
    <property type="match status" value="1"/>
</dbReference>
<dbReference type="AlphaFoldDB" id="A0A2R6AF79"/>
<dbReference type="Gene3D" id="3.40.50.10640">
    <property type="entry name" value="SSO1389-like"/>
    <property type="match status" value="1"/>
</dbReference>
<evidence type="ECO:0000259" key="2">
    <source>
        <dbReference type="Pfam" id="PF22230"/>
    </source>
</evidence>
<reference evidence="3 4" key="1">
    <citation type="submission" date="2017-04" db="EMBL/GenBank/DDBJ databases">
        <title>Novel microbial lineages endemic to geothermal iron-oxide mats fill important gaps in the evolutionary history of Archaea.</title>
        <authorList>
            <person name="Jay Z.J."/>
            <person name="Beam J.P."/>
            <person name="Dlakic M."/>
            <person name="Rusch D.B."/>
            <person name="Kozubal M.A."/>
            <person name="Inskeep W.P."/>
        </authorList>
    </citation>
    <scope>NUCLEOTIDE SEQUENCE [LARGE SCALE GENOMIC DNA]</scope>
    <source>
        <strain evidence="3">OSP_D</strain>
    </source>
</reference>
<feature type="compositionally biased region" description="Basic and acidic residues" evidence="1">
    <location>
        <begin position="75"/>
        <end position="88"/>
    </location>
</feature>
<evidence type="ECO:0000313" key="3">
    <source>
        <dbReference type="EMBL" id="PSN84983.1"/>
    </source>
</evidence>
<organism evidence="3 4">
    <name type="scientific">Candidatus Marsarchaeota G2 archaeon OSP_D</name>
    <dbReference type="NCBI Taxonomy" id="1978157"/>
    <lineage>
        <taxon>Archaea</taxon>
        <taxon>Candidatus Marsarchaeota</taxon>
        <taxon>Candidatus Marsarchaeota group 2</taxon>
    </lineage>
</organism>
<evidence type="ECO:0000256" key="1">
    <source>
        <dbReference type="SAM" id="MobiDB-lite"/>
    </source>
</evidence>
<sequence length="88" mass="9730">MGQGKSLLITSIGNPQNYSFTTYSYRGEPKKGCVSSVVFDVVDKAIYVGLASLIDVRTHTQGEKDVWFHPANQRVRGEGEKNTRKIPG</sequence>
<dbReference type="EMBL" id="NEXE01000261">
    <property type="protein sequence ID" value="PSN84983.1"/>
    <property type="molecule type" value="Genomic_DNA"/>
</dbReference>
<feature type="region of interest" description="Disordered" evidence="1">
    <location>
        <begin position="69"/>
        <end position="88"/>
    </location>
</feature>
<dbReference type="InterPro" id="IPR053857">
    <property type="entry name" value="Csx1_CARF"/>
</dbReference>
<evidence type="ECO:0000313" key="4">
    <source>
        <dbReference type="Proteomes" id="UP000240322"/>
    </source>
</evidence>
<feature type="domain" description="CRISPR system endoribonuclease Csx1 CARF" evidence="2">
    <location>
        <begin position="7"/>
        <end position="78"/>
    </location>
</feature>